<keyword evidence="3" id="KW-1185">Reference proteome</keyword>
<gene>
    <name evidence="2" type="ORF">VP01_760g4</name>
</gene>
<accession>A0A0L6UBZ3</accession>
<name>A0A0L6UBZ3_9BASI</name>
<feature type="transmembrane region" description="Helical" evidence="1">
    <location>
        <begin position="12"/>
        <end position="30"/>
    </location>
</feature>
<keyword evidence="1" id="KW-0812">Transmembrane</keyword>
<organism evidence="2 3">
    <name type="scientific">Puccinia sorghi</name>
    <dbReference type="NCBI Taxonomy" id="27349"/>
    <lineage>
        <taxon>Eukaryota</taxon>
        <taxon>Fungi</taxon>
        <taxon>Dikarya</taxon>
        <taxon>Basidiomycota</taxon>
        <taxon>Pucciniomycotina</taxon>
        <taxon>Pucciniomycetes</taxon>
        <taxon>Pucciniales</taxon>
        <taxon>Pucciniaceae</taxon>
        <taxon>Puccinia</taxon>
    </lineage>
</organism>
<feature type="transmembrane region" description="Helical" evidence="1">
    <location>
        <begin position="60"/>
        <end position="78"/>
    </location>
</feature>
<dbReference type="EMBL" id="LAVV01013061">
    <property type="protein sequence ID" value="KNZ46036.1"/>
    <property type="molecule type" value="Genomic_DNA"/>
</dbReference>
<feature type="transmembrane region" description="Helical" evidence="1">
    <location>
        <begin position="37"/>
        <end position="54"/>
    </location>
</feature>
<dbReference type="AlphaFoldDB" id="A0A0L6UBZ3"/>
<reference evidence="2 3" key="1">
    <citation type="submission" date="2015-08" db="EMBL/GenBank/DDBJ databases">
        <title>Next Generation Sequencing and Analysis of the Genome of Puccinia sorghi L Schw, the Causal Agent of Maize Common Rust.</title>
        <authorList>
            <person name="Rochi L."/>
            <person name="Burguener G."/>
            <person name="Darino M."/>
            <person name="Turjanski A."/>
            <person name="Kreff E."/>
            <person name="Dieguez M.J."/>
            <person name="Sacco F."/>
        </authorList>
    </citation>
    <scope>NUCLEOTIDE SEQUENCE [LARGE SCALE GENOMIC DNA]</scope>
    <source>
        <strain evidence="2 3">RO10H11247</strain>
    </source>
</reference>
<keyword evidence="1" id="KW-1133">Transmembrane helix</keyword>
<sequence length="447" mass="51294">MIEKSHQSLVPLTLFLHSFFIIFTSFSKLIHHSCLRLVSIMLCLCAPHLLVTHVSCPKGWLALCFACVLLICSQPFYIKILLNPSTRLNNILSAEIWLVEICCKQAYNGPFIALNLQKYCVQLFIRIGCGPTGHKAEVGSPRVYHLQILMTVYFGNGYDRTCQTHLGLTLIHNSKTPAILPKCSSLMTKPYFNLSLTQSPPPRSALWPECSCNRSLTRRHGNKRTKGLDRLKYQLAVDIFLANAPNLTNYLFSPQPSARYNDIDQKVHSEKKKRKCWFSNISAVGMGMEGRGTYRKNRQWKWKKKKGYPLPTRTACSSQAQVATLLASPSFEGCRCTLSDGHFAPSLQWGGAGDFNLKQLVCELIICEPPYFPHILLPEFIEAFFTLDPFDFMFFFYFLQNDLPACLLVSTLKLTTSSHRYRRTWMWQFLPCLRQFRVVTWRMVEVF</sequence>
<comment type="caution">
    <text evidence="2">The sequence shown here is derived from an EMBL/GenBank/DDBJ whole genome shotgun (WGS) entry which is preliminary data.</text>
</comment>
<proteinExistence type="predicted"/>
<evidence type="ECO:0000256" key="1">
    <source>
        <dbReference type="SAM" id="Phobius"/>
    </source>
</evidence>
<evidence type="ECO:0000313" key="2">
    <source>
        <dbReference type="EMBL" id="KNZ46036.1"/>
    </source>
</evidence>
<evidence type="ECO:0000313" key="3">
    <source>
        <dbReference type="Proteomes" id="UP000037035"/>
    </source>
</evidence>
<protein>
    <submittedName>
        <fullName evidence="2">Uncharacterized protein</fullName>
    </submittedName>
</protein>
<dbReference type="VEuPathDB" id="FungiDB:VP01_760g4"/>
<dbReference type="Proteomes" id="UP000037035">
    <property type="component" value="Unassembled WGS sequence"/>
</dbReference>
<keyword evidence="1" id="KW-0472">Membrane</keyword>